<protein>
    <submittedName>
        <fullName evidence="2">Uncharacterized protein</fullName>
    </submittedName>
</protein>
<dbReference type="InterPro" id="IPR021077">
    <property type="entry name" value="Phage_phi-Lf_Orf112"/>
</dbReference>
<reference evidence="2" key="1">
    <citation type="submission" date="2020-12" db="EMBL/GenBank/DDBJ databases">
        <title>Burkholderia cepacia complex in Mexico.</title>
        <authorList>
            <person name="Estrada P."/>
        </authorList>
    </citation>
    <scope>NUCLEOTIDE SEQUENCE</scope>
    <source>
        <strain evidence="2">871</strain>
    </source>
</reference>
<evidence type="ECO:0000256" key="1">
    <source>
        <dbReference type="SAM" id="MobiDB-lite"/>
    </source>
</evidence>
<dbReference type="EMBL" id="JAEDXG010000002">
    <property type="protein sequence ID" value="MBH9695278.1"/>
    <property type="molecule type" value="Genomic_DNA"/>
</dbReference>
<comment type="caution">
    <text evidence="2">The sequence shown here is derived from an EMBL/GenBank/DDBJ whole genome shotgun (WGS) entry which is preliminary data.</text>
</comment>
<gene>
    <name evidence="2" type="ORF">JAO13_02300</name>
</gene>
<accession>A0A8I1AET7</accession>
<proteinExistence type="predicted"/>
<organism evidence="2 3">
    <name type="scientific">Burkholderia cepacia</name>
    <name type="common">Pseudomonas cepacia</name>
    <dbReference type="NCBI Taxonomy" id="292"/>
    <lineage>
        <taxon>Bacteria</taxon>
        <taxon>Pseudomonadati</taxon>
        <taxon>Pseudomonadota</taxon>
        <taxon>Betaproteobacteria</taxon>
        <taxon>Burkholderiales</taxon>
        <taxon>Burkholderiaceae</taxon>
        <taxon>Burkholderia</taxon>
        <taxon>Burkholderia cepacia complex</taxon>
    </lineage>
</organism>
<dbReference type="Proteomes" id="UP000645612">
    <property type="component" value="Unassembled WGS sequence"/>
</dbReference>
<dbReference type="AlphaFoldDB" id="A0A8I1AET7"/>
<sequence>MFLQRFSYFPGLTAMARYHPEPAPNELAELIDKAVTAVSLPAALAILGVHRTTLMRWRTGKVRVPNAALALLRVWSESKLPGMGREWDGFRFDGNFLVSPAGVKYTPREMLAWHWKDQQLEHQRDRISQLEKIVHDQARRMQAMSCAANDVAHDPTRPPSRPRRAVR</sequence>
<evidence type="ECO:0000313" key="3">
    <source>
        <dbReference type="Proteomes" id="UP000645612"/>
    </source>
</evidence>
<name>A0A8I1AET7_BURCE</name>
<dbReference type="RefSeq" id="WP_176129461.1">
    <property type="nucleotide sequence ID" value="NZ_CADDZZ010000001.1"/>
</dbReference>
<evidence type="ECO:0000313" key="2">
    <source>
        <dbReference type="EMBL" id="MBH9695278.1"/>
    </source>
</evidence>
<feature type="region of interest" description="Disordered" evidence="1">
    <location>
        <begin position="147"/>
        <end position="167"/>
    </location>
</feature>
<dbReference type="Pfam" id="PF12375">
    <property type="entry name" value="DUF3653"/>
    <property type="match status" value="1"/>
</dbReference>